<accession>A0ABP5IRE1</accession>
<comment type="similarity">
    <text evidence="1">Belongs to the non-flavoprotein flavin reductase family.</text>
</comment>
<evidence type="ECO:0000256" key="1">
    <source>
        <dbReference type="ARBA" id="ARBA00008898"/>
    </source>
</evidence>
<feature type="compositionally biased region" description="Low complexity" evidence="3">
    <location>
        <begin position="1"/>
        <end position="20"/>
    </location>
</feature>
<keyword evidence="2" id="KW-0560">Oxidoreductase</keyword>
<dbReference type="Proteomes" id="UP001500984">
    <property type="component" value="Unassembled WGS sequence"/>
</dbReference>
<dbReference type="SUPFAM" id="SSF50475">
    <property type="entry name" value="FMN-binding split barrel"/>
    <property type="match status" value="1"/>
</dbReference>
<evidence type="ECO:0000313" key="6">
    <source>
        <dbReference type="Proteomes" id="UP001500984"/>
    </source>
</evidence>
<dbReference type="InterPro" id="IPR050268">
    <property type="entry name" value="NADH-dep_flavin_reductase"/>
</dbReference>
<sequence length="231" mass="23781">MSTAAGRPTTGSSTGRAGAGLPAAGDSRGSAWTVGALGRSRRRTAAPAAAAHEVRMSLAAEDSSAYGDVSETRMRHVMSGFATGVAVVTASTPAGPAGITFQSFTSLSLDPPLISFNPTRTSTTWPRIRRAGRFCVNVLGAEQEHLARIFSRPSGGPAGAAAQFSGVSHRLSELGSPRLSGALAWIECTLEAEYDGGDHTIVVGRVAGMSTVENAGPLLYFRGGYGTFAQH</sequence>
<dbReference type="InterPro" id="IPR002563">
    <property type="entry name" value="Flavin_Rdtase-like_dom"/>
</dbReference>
<dbReference type="PANTHER" id="PTHR30466">
    <property type="entry name" value="FLAVIN REDUCTASE"/>
    <property type="match status" value="1"/>
</dbReference>
<evidence type="ECO:0000256" key="2">
    <source>
        <dbReference type="ARBA" id="ARBA00023002"/>
    </source>
</evidence>
<dbReference type="Pfam" id="PF01613">
    <property type="entry name" value="Flavin_Reduct"/>
    <property type="match status" value="1"/>
</dbReference>
<dbReference type="RefSeq" id="WP_344337886.1">
    <property type="nucleotide sequence ID" value="NZ_BAAAPZ010000017.1"/>
</dbReference>
<evidence type="ECO:0000313" key="5">
    <source>
        <dbReference type="EMBL" id="GAA2103735.1"/>
    </source>
</evidence>
<dbReference type="PANTHER" id="PTHR30466:SF11">
    <property type="entry name" value="FLAVIN-DEPENDENT MONOOXYGENASE, REDUCTASE SUBUNIT HSAB"/>
    <property type="match status" value="1"/>
</dbReference>
<dbReference type="InterPro" id="IPR012349">
    <property type="entry name" value="Split_barrel_FMN-bd"/>
</dbReference>
<feature type="domain" description="Flavin reductase like" evidence="4">
    <location>
        <begin position="78"/>
        <end position="227"/>
    </location>
</feature>
<reference evidence="6" key="1">
    <citation type="journal article" date="2019" name="Int. J. Syst. Evol. Microbiol.">
        <title>The Global Catalogue of Microorganisms (GCM) 10K type strain sequencing project: providing services to taxonomists for standard genome sequencing and annotation.</title>
        <authorList>
            <consortium name="The Broad Institute Genomics Platform"/>
            <consortium name="The Broad Institute Genome Sequencing Center for Infectious Disease"/>
            <person name="Wu L."/>
            <person name="Ma J."/>
        </authorList>
    </citation>
    <scope>NUCLEOTIDE SEQUENCE [LARGE SCALE GENOMIC DNA]</scope>
    <source>
        <strain evidence="6">JCM 15900</strain>
    </source>
</reference>
<evidence type="ECO:0000256" key="3">
    <source>
        <dbReference type="SAM" id="MobiDB-lite"/>
    </source>
</evidence>
<feature type="region of interest" description="Disordered" evidence="3">
    <location>
        <begin position="1"/>
        <end position="31"/>
    </location>
</feature>
<comment type="caution">
    <text evidence="5">The sequence shown here is derived from an EMBL/GenBank/DDBJ whole genome shotgun (WGS) entry which is preliminary data.</text>
</comment>
<keyword evidence="6" id="KW-1185">Reference proteome</keyword>
<dbReference type="Gene3D" id="2.30.110.10">
    <property type="entry name" value="Electron Transport, Fmn-binding Protein, Chain A"/>
    <property type="match status" value="1"/>
</dbReference>
<protein>
    <recommendedName>
        <fullName evidence="4">Flavin reductase like domain-containing protein</fullName>
    </recommendedName>
</protein>
<dbReference type="SMART" id="SM00903">
    <property type="entry name" value="Flavin_Reduct"/>
    <property type="match status" value="1"/>
</dbReference>
<proteinExistence type="inferred from homology"/>
<name>A0ABP5IRE1_9MICO</name>
<evidence type="ECO:0000259" key="4">
    <source>
        <dbReference type="SMART" id="SM00903"/>
    </source>
</evidence>
<dbReference type="EMBL" id="BAAAPZ010000017">
    <property type="protein sequence ID" value="GAA2103735.1"/>
    <property type="molecule type" value="Genomic_DNA"/>
</dbReference>
<gene>
    <name evidence="5" type="ORF">GCM10009823_27880</name>
</gene>
<organism evidence="5 6">
    <name type="scientific">Brevibacterium salitolerans</name>
    <dbReference type="NCBI Taxonomy" id="1403566"/>
    <lineage>
        <taxon>Bacteria</taxon>
        <taxon>Bacillati</taxon>
        <taxon>Actinomycetota</taxon>
        <taxon>Actinomycetes</taxon>
        <taxon>Micrococcales</taxon>
        <taxon>Brevibacteriaceae</taxon>
        <taxon>Brevibacterium</taxon>
    </lineage>
</organism>